<dbReference type="NCBIfam" id="NF008623">
    <property type="entry name" value="PRK11609.1"/>
    <property type="match status" value="1"/>
</dbReference>
<name>A0A563D8G8_9FLAO</name>
<dbReference type="EMBL" id="SELH01000025">
    <property type="protein sequence ID" value="TWP26568.1"/>
    <property type="molecule type" value="Genomic_DNA"/>
</dbReference>
<dbReference type="RefSeq" id="WP_146293078.1">
    <property type="nucleotide sequence ID" value="NZ_SELH01000025.1"/>
</dbReference>
<evidence type="ECO:0000256" key="4">
    <source>
        <dbReference type="ARBA" id="ARBA00022801"/>
    </source>
</evidence>
<dbReference type="GO" id="GO:0019363">
    <property type="term" value="P:pyridine nucleotide biosynthetic process"/>
    <property type="evidence" value="ECO:0007669"/>
    <property type="project" value="UniProtKB-KW"/>
</dbReference>
<dbReference type="CDD" id="cd01011">
    <property type="entry name" value="nicotinamidase"/>
    <property type="match status" value="1"/>
</dbReference>
<comment type="pathway">
    <text evidence="5">Cofactor biosynthesis; nicotinate biosynthesis; nicotinate from nicotinamide: step 1/1.</text>
</comment>
<keyword evidence="3" id="KW-0479">Metal-binding</keyword>
<sequence length="198" mass="22193">MKALIIVDMQNDFLPDGSLAVENGNDIIPKINSIQANYDLVVATQDWHPKNHKSFITQHPNNRVFDQIQLEGLKQTLWPEHCVQGTQGAEFSSLLNQNSIEAIFRKGMDENIDSYSGFFDNGKKKSTGLGEYLKAKKIKEIHVCGLAADFCVYYTAKDALDLGFKTSIIENATIAINPLNFNEIKINFQEKGGEIIQL</sequence>
<evidence type="ECO:0000259" key="8">
    <source>
        <dbReference type="Pfam" id="PF00857"/>
    </source>
</evidence>
<dbReference type="GO" id="GO:0046872">
    <property type="term" value="F:metal ion binding"/>
    <property type="evidence" value="ECO:0007669"/>
    <property type="project" value="UniProtKB-KW"/>
</dbReference>
<evidence type="ECO:0000256" key="2">
    <source>
        <dbReference type="ARBA" id="ARBA00022642"/>
    </source>
</evidence>
<proteinExistence type="inferred from homology"/>
<evidence type="ECO:0000313" key="9">
    <source>
        <dbReference type="EMBL" id="TWP26568.1"/>
    </source>
</evidence>
<dbReference type="EC" id="3.5.1.19" evidence="6"/>
<dbReference type="SUPFAM" id="SSF52499">
    <property type="entry name" value="Isochorismatase-like hydrolases"/>
    <property type="match status" value="1"/>
</dbReference>
<dbReference type="InterPro" id="IPR052347">
    <property type="entry name" value="Isochorismatase_Nicotinamidase"/>
</dbReference>
<comment type="caution">
    <text evidence="9">The sequence shown here is derived from an EMBL/GenBank/DDBJ whole genome shotgun (WGS) entry which is preliminary data.</text>
</comment>
<feature type="domain" description="Isochorismatase-like" evidence="8">
    <location>
        <begin position="3"/>
        <end position="180"/>
    </location>
</feature>
<evidence type="ECO:0000256" key="5">
    <source>
        <dbReference type="ARBA" id="ARBA00037900"/>
    </source>
</evidence>
<dbReference type="InterPro" id="IPR036380">
    <property type="entry name" value="Isochorismatase-like_sf"/>
</dbReference>
<dbReference type="Proteomes" id="UP000319499">
    <property type="component" value="Unassembled WGS sequence"/>
</dbReference>
<dbReference type="InterPro" id="IPR000868">
    <property type="entry name" value="Isochorismatase-like_dom"/>
</dbReference>
<keyword evidence="10" id="KW-1185">Reference proteome</keyword>
<dbReference type="PANTHER" id="PTHR11080:SF2">
    <property type="entry name" value="LD05707P"/>
    <property type="match status" value="1"/>
</dbReference>
<organism evidence="9 10">
    <name type="scientific">Apibacter muscae</name>
    <dbReference type="NCBI Taxonomy" id="2509004"/>
    <lineage>
        <taxon>Bacteria</taxon>
        <taxon>Pseudomonadati</taxon>
        <taxon>Bacteroidota</taxon>
        <taxon>Flavobacteriia</taxon>
        <taxon>Flavobacteriales</taxon>
        <taxon>Weeksellaceae</taxon>
        <taxon>Apibacter</taxon>
    </lineage>
</organism>
<evidence type="ECO:0000313" key="10">
    <source>
        <dbReference type="Proteomes" id="UP000319499"/>
    </source>
</evidence>
<accession>A0A563D8G8</accession>
<comment type="similarity">
    <text evidence="1">Belongs to the isochorismatase family.</text>
</comment>
<protein>
    <recommendedName>
        <fullName evidence="6">nicotinamidase</fullName>
        <ecNumber evidence="6">3.5.1.19</ecNumber>
    </recommendedName>
    <alternativeName>
        <fullName evidence="7">Nicotinamide deamidase</fullName>
    </alternativeName>
</protein>
<evidence type="ECO:0000256" key="7">
    <source>
        <dbReference type="ARBA" id="ARBA00043224"/>
    </source>
</evidence>
<evidence type="ECO:0000256" key="3">
    <source>
        <dbReference type="ARBA" id="ARBA00022723"/>
    </source>
</evidence>
<evidence type="ECO:0000256" key="1">
    <source>
        <dbReference type="ARBA" id="ARBA00006336"/>
    </source>
</evidence>
<evidence type="ECO:0000256" key="6">
    <source>
        <dbReference type="ARBA" id="ARBA00039017"/>
    </source>
</evidence>
<gene>
    <name evidence="9" type="ORF">ETU09_08380</name>
</gene>
<dbReference type="OrthoDB" id="9791276at2"/>
<dbReference type="Gene3D" id="3.40.50.850">
    <property type="entry name" value="Isochorismatase-like"/>
    <property type="match status" value="1"/>
</dbReference>
<reference evidence="9 10" key="1">
    <citation type="submission" date="2019-02" db="EMBL/GenBank/DDBJ databases">
        <title>Apibacter muscae sp. nov.: a novel member of the house fly microbiota.</title>
        <authorList>
            <person name="Park R."/>
        </authorList>
    </citation>
    <scope>NUCLEOTIDE SEQUENCE [LARGE SCALE GENOMIC DNA]</scope>
    <source>
        <strain evidence="9 10">AL1</strain>
    </source>
</reference>
<keyword evidence="2" id="KW-0662">Pyridine nucleotide biosynthesis</keyword>
<keyword evidence="4 9" id="KW-0378">Hydrolase</keyword>
<dbReference type="PANTHER" id="PTHR11080">
    <property type="entry name" value="PYRAZINAMIDASE/NICOTINAMIDASE"/>
    <property type="match status" value="1"/>
</dbReference>
<dbReference type="AlphaFoldDB" id="A0A563D8G8"/>
<dbReference type="Pfam" id="PF00857">
    <property type="entry name" value="Isochorismatase"/>
    <property type="match status" value="1"/>
</dbReference>
<dbReference type="GO" id="GO:0008936">
    <property type="term" value="F:nicotinamidase activity"/>
    <property type="evidence" value="ECO:0007669"/>
    <property type="project" value="UniProtKB-EC"/>
</dbReference>